<dbReference type="Pfam" id="PF13180">
    <property type="entry name" value="PDZ_2"/>
    <property type="match status" value="1"/>
</dbReference>
<feature type="domain" description="Lon proteolytic" evidence="4">
    <location>
        <begin position="229"/>
        <end position="337"/>
    </location>
</feature>
<evidence type="ECO:0000259" key="3">
    <source>
        <dbReference type="PROSITE" id="PS50106"/>
    </source>
</evidence>
<name>A0ABT9Z6Z6_9BACI</name>
<dbReference type="NCBIfam" id="NF041438">
    <property type="entry name" value="SepM_fam_S16"/>
    <property type="match status" value="1"/>
</dbReference>
<feature type="transmembrane region" description="Helical" evidence="2">
    <location>
        <begin position="7"/>
        <end position="29"/>
    </location>
</feature>
<dbReference type="RefSeq" id="WP_174879358.1">
    <property type="nucleotide sequence ID" value="NZ_CADEPK010000014.1"/>
</dbReference>
<gene>
    <name evidence="5" type="ORF">J2S02_003405</name>
</gene>
<feature type="domain" description="PDZ" evidence="3">
    <location>
        <begin position="101"/>
        <end position="156"/>
    </location>
</feature>
<comment type="catalytic activity">
    <reaction evidence="1">
        <text>Hydrolysis of proteins in presence of ATP.</text>
        <dbReference type="EC" id="3.4.21.53"/>
    </reaction>
</comment>
<evidence type="ECO:0000313" key="6">
    <source>
        <dbReference type="Proteomes" id="UP001232245"/>
    </source>
</evidence>
<keyword evidence="2" id="KW-0812">Transmembrane</keyword>
<keyword evidence="1" id="KW-0720">Serine protease</keyword>
<dbReference type="Gene3D" id="3.30.230.10">
    <property type="match status" value="1"/>
</dbReference>
<dbReference type="InterPro" id="IPR036034">
    <property type="entry name" value="PDZ_sf"/>
</dbReference>
<comment type="similarity">
    <text evidence="1">Belongs to the peptidase S16 family.</text>
</comment>
<evidence type="ECO:0000256" key="1">
    <source>
        <dbReference type="PROSITE-ProRule" id="PRU01122"/>
    </source>
</evidence>
<dbReference type="PROSITE" id="PS50106">
    <property type="entry name" value="PDZ"/>
    <property type="match status" value="1"/>
</dbReference>
<organism evidence="5 6">
    <name type="scientific">Metabacillus niabensis</name>
    <dbReference type="NCBI Taxonomy" id="324854"/>
    <lineage>
        <taxon>Bacteria</taxon>
        <taxon>Bacillati</taxon>
        <taxon>Bacillota</taxon>
        <taxon>Bacilli</taxon>
        <taxon>Bacillales</taxon>
        <taxon>Bacillaceae</taxon>
        <taxon>Metabacillus</taxon>
    </lineage>
</organism>
<dbReference type="InterPro" id="IPR027065">
    <property type="entry name" value="Lon_Prtase"/>
</dbReference>
<proteinExistence type="inferred from homology"/>
<dbReference type="Gene3D" id="2.30.42.10">
    <property type="match status" value="1"/>
</dbReference>
<dbReference type="InterPro" id="IPR001478">
    <property type="entry name" value="PDZ"/>
</dbReference>
<dbReference type="SUPFAM" id="SSF54211">
    <property type="entry name" value="Ribosomal protein S5 domain 2-like"/>
    <property type="match status" value="1"/>
</dbReference>
<keyword evidence="2" id="KW-1133">Transmembrane helix</keyword>
<dbReference type="EC" id="3.4.21.53" evidence="1"/>
<comment type="caution">
    <text evidence="5">The sequence shown here is derived from an EMBL/GenBank/DDBJ whole genome shotgun (WGS) entry which is preliminary data.</text>
</comment>
<dbReference type="Proteomes" id="UP001232245">
    <property type="component" value="Unassembled WGS sequence"/>
</dbReference>
<dbReference type="PANTHER" id="PTHR10046">
    <property type="entry name" value="ATP DEPENDENT LON PROTEASE FAMILY MEMBER"/>
    <property type="match status" value="1"/>
</dbReference>
<dbReference type="InterPro" id="IPR014721">
    <property type="entry name" value="Ribsml_uS5_D2-typ_fold_subgr"/>
</dbReference>
<feature type="active site" evidence="1">
    <location>
        <position position="280"/>
    </location>
</feature>
<dbReference type="SUPFAM" id="SSF50156">
    <property type="entry name" value="PDZ domain-like"/>
    <property type="match status" value="1"/>
</dbReference>
<sequence>MKRNIVFRSILLCSLIIIAVTFIKLPYYVTKPGMAAELEPIVEVENGYKNESGSFSLTTVQFGRANPITYMWAKFHDYYYLMPLEDFKRKDESDEDYFKRQLHLMETSQESAITTAYLKANKSVSYSFHGVYVEEIVKGMPAENKLKVGDRIYKVDQYLFQTAEEFIEYVGNKENGDKITISFERDGVKKQVEVPVAPFEEEPSKIGIGISLITDRELIVDPKIKLNTEEIGGPSAGLMMALEIYNQLNKEDISKGYKIAGTGTINPEGEVGPIGGISQKIVAADKAGMDIFFAPNEKGKNTSNYQEAIEVGKKIKTKMKIVPVDTFDDALDYLQKLKEK</sequence>
<keyword evidence="1" id="KW-0645">Protease</keyword>
<dbReference type="PROSITE" id="PS51786">
    <property type="entry name" value="LON_PROTEOLYTIC"/>
    <property type="match status" value="1"/>
</dbReference>
<evidence type="ECO:0000313" key="5">
    <source>
        <dbReference type="EMBL" id="MDQ0227060.1"/>
    </source>
</evidence>
<keyword evidence="6" id="KW-1185">Reference proteome</keyword>
<evidence type="ECO:0000259" key="4">
    <source>
        <dbReference type="PROSITE" id="PS51786"/>
    </source>
</evidence>
<dbReference type="InterPro" id="IPR020568">
    <property type="entry name" value="Ribosomal_Su5_D2-typ_SF"/>
</dbReference>
<reference evidence="5 6" key="1">
    <citation type="submission" date="2023-07" db="EMBL/GenBank/DDBJ databases">
        <title>Genomic Encyclopedia of Type Strains, Phase IV (KMG-IV): sequencing the most valuable type-strain genomes for metagenomic binning, comparative biology and taxonomic classification.</title>
        <authorList>
            <person name="Goeker M."/>
        </authorList>
    </citation>
    <scope>NUCLEOTIDE SEQUENCE [LARGE SCALE GENOMIC DNA]</scope>
    <source>
        <strain evidence="5 6">DSM 17723</strain>
    </source>
</reference>
<dbReference type="Pfam" id="PF05362">
    <property type="entry name" value="Lon_C"/>
    <property type="match status" value="1"/>
</dbReference>
<dbReference type="InterPro" id="IPR008269">
    <property type="entry name" value="Lon_proteolytic"/>
</dbReference>
<keyword evidence="2" id="KW-0472">Membrane</keyword>
<feature type="active site" evidence="1">
    <location>
        <position position="235"/>
    </location>
</feature>
<dbReference type="SMART" id="SM00228">
    <property type="entry name" value="PDZ"/>
    <property type="match status" value="1"/>
</dbReference>
<keyword evidence="1" id="KW-0378">Hydrolase</keyword>
<dbReference type="EMBL" id="JAUSTZ010000007">
    <property type="protein sequence ID" value="MDQ0227060.1"/>
    <property type="molecule type" value="Genomic_DNA"/>
</dbReference>
<evidence type="ECO:0000256" key="2">
    <source>
        <dbReference type="SAM" id="Phobius"/>
    </source>
</evidence>
<protein>
    <recommendedName>
        <fullName evidence="1">endopeptidase La</fullName>
        <ecNumber evidence="1">3.4.21.53</ecNumber>
    </recommendedName>
</protein>
<accession>A0ABT9Z6Z6</accession>